<keyword evidence="5" id="KW-0813">Transport</keyword>
<dbReference type="FunFam" id="2.60.40.770:FF:000004">
    <property type="entry name" value="Phosphatidylglycerol/phosphatidylinositol transfer protein"/>
    <property type="match status" value="1"/>
</dbReference>
<dbReference type="SMART" id="SM00737">
    <property type="entry name" value="ML"/>
    <property type="match status" value="1"/>
</dbReference>
<feature type="signal peptide" evidence="8">
    <location>
        <begin position="1"/>
        <end position="18"/>
    </location>
</feature>
<comment type="similarity">
    <text evidence="2">Belongs to the NPC2 family.</text>
</comment>
<evidence type="ECO:0000256" key="3">
    <source>
        <dbReference type="ARBA" id="ARBA00011245"/>
    </source>
</evidence>
<dbReference type="InterPro" id="IPR014756">
    <property type="entry name" value="Ig_E-set"/>
</dbReference>
<dbReference type="Gene3D" id="2.60.40.770">
    <property type="match status" value="1"/>
</dbReference>
<accession>A0AAQ3RB09</accession>
<evidence type="ECO:0000256" key="2">
    <source>
        <dbReference type="ARBA" id="ARBA00006370"/>
    </source>
</evidence>
<keyword evidence="6 8" id="KW-0732">Signal</keyword>
<comment type="function">
    <text evidence="1">Catalyzes the intermembrane transfer of phosphatidylglycerol and phosphatidylinositol.</text>
</comment>
<evidence type="ECO:0000313" key="11">
    <source>
        <dbReference type="Proteomes" id="UP001303373"/>
    </source>
</evidence>
<evidence type="ECO:0000259" key="9">
    <source>
        <dbReference type="SMART" id="SM00737"/>
    </source>
</evidence>
<dbReference type="AlphaFoldDB" id="A0AAQ3RB09"/>
<feature type="chain" id="PRO_5042845150" description="Phosphatidylglycerol/phosphatidylinositol transfer protein" evidence="8">
    <location>
        <begin position="19"/>
        <end position="186"/>
    </location>
</feature>
<protein>
    <recommendedName>
        <fullName evidence="4">Phosphatidylglycerol/phosphatidylinositol transfer protein</fullName>
    </recommendedName>
</protein>
<evidence type="ECO:0000256" key="1">
    <source>
        <dbReference type="ARBA" id="ARBA00002053"/>
    </source>
</evidence>
<dbReference type="InterPro" id="IPR039670">
    <property type="entry name" value="NPC2-like"/>
</dbReference>
<evidence type="ECO:0000256" key="5">
    <source>
        <dbReference type="ARBA" id="ARBA00022448"/>
    </source>
</evidence>
<keyword evidence="11" id="KW-1185">Reference proteome</keyword>
<dbReference type="PANTHER" id="PTHR11306">
    <property type="entry name" value="NIEMANN PICK TYPE C2 PROTEIN NPC2-RELATED"/>
    <property type="match status" value="1"/>
</dbReference>
<sequence length="186" mass="19932">MKFLALAASTLLATSVSARSSLFGGLPAVASLDDSLSVPGENPLLHCQDPKDDILELEKVDLNPNPPKAGQKLVVTAKGTLKKDVEAGAKIHLQVKYGLITIIRQTVDLCDNVQNVDLECPLKKDNETALTKEVDLPSQIPPGKYTVVADVVTKDDEKITCLTATVEFHRGGDTAEQMLSDVKEGL</sequence>
<keyword evidence="7" id="KW-0445">Lipid transport</keyword>
<dbReference type="InterPro" id="IPR003172">
    <property type="entry name" value="ML_dom"/>
</dbReference>
<evidence type="ECO:0000256" key="7">
    <source>
        <dbReference type="ARBA" id="ARBA00023055"/>
    </source>
</evidence>
<name>A0AAQ3RB09_9PEZI</name>
<dbReference type="GO" id="GO:0032366">
    <property type="term" value="P:intracellular sterol transport"/>
    <property type="evidence" value="ECO:0007669"/>
    <property type="project" value="InterPro"/>
</dbReference>
<dbReference type="EMBL" id="CP138582">
    <property type="protein sequence ID" value="WPG99652.1"/>
    <property type="molecule type" value="Genomic_DNA"/>
</dbReference>
<evidence type="ECO:0000256" key="4">
    <source>
        <dbReference type="ARBA" id="ARBA00016056"/>
    </source>
</evidence>
<dbReference type="Proteomes" id="UP001303373">
    <property type="component" value="Chromosome 3"/>
</dbReference>
<organism evidence="10 11">
    <name type="scientific">Acrodontium crateriforme</name>
    <dbReference type="NCBI Taxonomy" id="150365"/>
    <lineage>
        <taxon>Eukaryota</taxon>
        <taxon>Fungi</taxon>
        <taxon>Dikarya</taxon>
        <taxon>Ascomycota</taxon>
        <taxon>Pezizomycotina</taxon>
        <taxon>Dothideomycetes</taxon>
        <taxon>Dothideomycetidae</taxon>
        <taxon>Mycosphaerellales</taxon>
        <taxon>Teratosphaeriaceae</taxon>
        <taxon>Acrodontium</taxon>
    </lineage>
</organism>
<evidence type="ECO:0000256" key="6">
    <source>
        <dbReference type="ARBA" id="ARBA00022729"/>
    </source>
</evidence>
<evidence type="ECO:0000313" key="10">
    <source>
        <dbReference type="EMBL" id="WPG99652.1"/>
    </source>
</evidence>
<gene>
    <name evidence="10" type="ORF">R9X50_00247100</name>
</gene>
<dbReference type="CDD" id="cd00917">
    <property type="entry name" value="PG-PI_TP"/>
    <property type="match status" value="1"/>
</dbReference>
<dbReference type="Pfam" id="PF02221">
    <property type="entry name" value="E1_DerP2_DerF2"/>
    <property type="match status" value="1"/>
</dbReference>
<dbReference type="GO" id="GO:0032934">
    <property type="term" value="F:sterol binding"/>
    <property type="evidence" value="ECO:0007669"/>
    <property type="project" value="InterPro"/>
</dbReference>
<proteinExistence type="inferred from homology"/>
<reference evidence="10 11" key="1">
    <citation type="submission" date="2023-11" db="EMBL/GenBank/DDBJ databases">
        <title>An acidophilic fungus is an integral part of prey digestion in a carnivorous sundew plant.</title>
        <authorList>
            <person name="Tsai I.J."/>
        </authorList>
    </citation>
    <scope>NUCLEOTIDE SEQUENCE [LARGE SCALE GENOMIC DNA]</scope>
    <source>
        <strain evidence="10">169a</strain>
    </source>
</reference>
<dbReference type="SUPFAM" id="SSF81296">
    <property type="entry name" value="E set domains"/>
    <property type="match status" value="1"/>
</dbReference>
<comment type="subunit">
    <text evidence="3">Monomer.</text>
</comment>
<dbReference type="PANTHER" id="PTHR11306:SF0">
    <property type="entry name" value="PHOSPHATIDYLGLYCEROL_PHOSPHATIDYLINOSITOL TRANSFER PROTEIN"/>
    <property type="match status" value="1"/>
</dbReference>
<feature type="domain" description="MD-2-related lipid-recognition" evidence="9">
    <location>
        <begin position="45"/>
        <end position="166"/>
    </location>
</feature>
<evidence type="ECO:0000256" key="8">
    <source>
        <dbReference type="SAM" id="SignalP"/>
    </source>
</evidence>
<dbReference type="InterPro" id="IPR033917">
    <property type="entry name" value="ML_PG-PI_TP"/>
</dbReference>